<dbReference type="InterPro" id="IPR029033">
    <property type="entry name" value="His_PPase_superfam"/>
</dbReference>
<organism evidence="1 2">
    <name type="scientific">Crocosphaera chwakensis CCY0110</name>
    <dbReference type="NCBI Taxonomy" id="391612"/>
    <lineage>
        <taxon>Bacteria</taxon>
        <taxon>Bacillati</taxon>
        <taxon>Cyanobacteriota</taxon>
        <taxon>Cyanophyceae</taxon>
        <taxon>Oscillatoriophycideae</taxon>
        <taxon>Chroococcales</taxon>
        <taxon>Aphanothecaceae</taxon>
        <taxon>Crocosphaera</taxon>
        <taxon>Crocosphaera chwakensis</taxon>
    </lineage>
</organism>
<evidence type="ECO:0008006" key="3">
    <source>
        <dbReference type="Google" id="ProtNLM"/>
    </source>
</evidence>
<keyword evidence="2" id="KW-1185">Reference proteome</keyword>
<name>A3IZ71_9CHRO</name>
<dbReference type="PROSITE" id="PS51257">
    <property type="entry name" value="PROKAR_LIPOPROTEIN"/>
    <property type="match status" value="1"/>
</dbReference>
<dbReference type="InterPro" id="IPR013078">
    <property type="entry name" value="His_Pase_superF_clade-1"/>
</dbReference>
<gene>
    <name evidence="1" type="ORF">CY0110_01295</name>
</gene>
<dbReference type="eggNOG" id="COG2062">
    <property type="taxonomic scope" value="Bacteria"/>
</dbReference>
<sequence>MKRQKFLTLWGISLLIGSCSHLTSLTASNSRETKSELPSLELWSTLHKARENKEHYVILFRHALAPGTGDPDNFQLDDCSTQRNLNEEGRQQAIRMGEELKRRKIPVTRILSSQWCRCLETAKLMDVGEVEPFAPLNSFFRDRNRSSEQTNQLRQFLLENDHDSGVMIMVSHQVNITAISDIFPKSGEGVVLSIEKEDGEIEVIGQ</sequence>
<reference evidence="1 2" key="1">
    <citation type="submission" date="2007-03" db="EMBL/GenBank/DDBJ databases">
        <authorList>
            <person name="Stal L."/>
            <person name="Ferriera S."/>
            <person name="Johnson J."/>
            <person name="Kravitz S."/>
            <person name="Beeson K."/>
            <person name="Sutton G."/>
            <person name="Rogers Y.-H."/>
            <person name="Friedman R."/>
            <person name="Frazier M."/>
            <person name="Venter J.C."/>
        </authorList>
    </citation>
    <scope>NUCLEOTIDE SEQUENCE [LARGE SCALE GENOMIC DNA]</scope>
    <source>
        <strain evidence="1 2">CCY0110</strain>
    </source>
</reference>
<dbReference type="SUPFAM" id="SSF53254">
    <property type="entry name" value="Phosphoglycerate mutase-like"/>
    <property type="match status" value="1"/>
</dbReference>
<comment type="caution">
    <text evidence="1">The sequence shown here is derived from an EMBL/GenBank/DDBJ whole genome shotgun (WGS) entry which is preliminary data.</text>
</comment>
<evidence type="ECO:0000313" key="1">
    <source>
        <dbReference type="EMBL" id="EAZ88241.1"/>
    </source>
</evidence>
<dbReference type="AlphaFoldDB" id="A3IZ71"/>
<dbReference type="Proteomes" id="UP000003781">
    <property type="component" value="Unassembled WGS sequence"/>
</dbReference>
<dbReference type="EMBL" id="AAXW01000095">
    <property type="protein sequence ID" value="EAZ88241.1"/>
    <property type="molecule type" value="Genomic_DNA"/>
</dbReference>
<proteinExistence type="predicted"/>
<dbReference type="RefSeq" id="WP_008278689.1">
    <property type="nucleotide sequence ID" value="NZ_AAXW01000095.1"/>
</dbReference>
<dbReference type="CDD" id="cd07040">
    <property type="entry name" value="HP"/>
    <property type="match status" value="1"/>
</dbReference>
<feature type="non-terminal residue" evidence="1">
    <location>
        <position position="206"/>
    </location>
</feature>
<accession>A3IZ71</accession>
<dbReference type="Gene3D" id="3.40.50.1240">
    <property type="entry name" value="Phosphoglycerate mutase-like"/>
    <property type="match status" value="1"/>
</dbReference>
<protein>
    <recommendedName>
        <fullName evidence="3">Histidine phosphatase family protein</fullName>
    </recommendedName>
</protein>
<dbReference type="Pfam" id="PF00300">
    <property type="entry name" value="His_Phos_1"/>
    <property type="match status" value="1"/>
</dbReference>
<evidence type="ECO:0000313" key="2">
    <source>
        <dbReference type="Proteomes" id="UP000003781"/>
    </source>
</evidence>